<dbReference type="Proteomes" id="UP001500668">
    <property type="component" value="Unassembled WGS sequence"/>
</dbReference>
<keyword evidence="4" id="KW-1185">Reference proteome</keyword>
<protein>
    <recommendedName>
        <fullName evidence="2">Peptidase C51 domain-containing protein</fullName>
    </recommendedName>
</protein>
<evidence type="ECO:0000259" key="2">
    <source>
        <dbReference type="Pfam" id="PF05257"/>
    </source>
</evidence>
<gene>
    <name evidence="3" type="ORF">GCM10010394_04900</name>
</gene>
<dbReference type="SUPFAM" id="SSF53955">
    <property type="entry name" value="Lysozyme-like"/>
    <property type="match status" value="1"/>
</dbReference>
<feature type="domain" description="Peptidase C51" evidence="2">
    <location>
        <begin position="1900"/>
        <end position="1985"/>
    </location>
</feature>
<dbReference type="RefSeq" id="WP_344069358.1">
    <property type="nucleotide sequence ID" value="NZ_BAAACA010000004.1"/>
</dbReference>
<dbReference type="EMBL" id="BAAACA010000004">
    <property type="protein sequence ID" value="GAA0579368.1"/>
    <property type="molecule type" value="Genomic_DNA"/>
</dbReference>
<evidence type="ECO:0000313" key="3">
    <source>
        <dbReference type="EMBL" id="GAA0579368.1"/>
    </source>
</evidence>
<accession>A0ABN1F0P9</accession>
<feature type="region of interest" description="Disordered" evidence="1">
    <location>
        <begin position="1169"/>
        <end position="1201"/>
    </location>
</feature>
<sequence>MAGEDAGIPVARAKVPVTPTLDETGTRRMKAAVERAMGQAGEGAGTAFDRGFVPRVDAALEGFVLNSAEAGRRSESALKAAATRASQAQARAIEWVVEKEGQAVAAVVKLAFNAADERYRAMQGLSARHKRILSTMGLDEESAVKSMVRANQLGEARKQELFKETGFQYKAFLRENQAALTANLREGLRDYKAAKAQEIASEREATLAYKAELTERLTALRTELAAATRAQEAASATQAGLFATAATRWKRGSQQIEHMGTQSAELGALINRNIVTPLATAGGMATVFGVKATDSFDKAANSLGGLGVSLAGTKKLLNDLQQFAINSSFSLDDMNEFAPQYVRILTSHGTKPDAAASQSEALIKAIANNAAKGGITDPEKLSRAMQQIAYILDTDKLTLRNLKPFENATNMSMQQIATMLGYKDAPGGGVTKAKGQHFSQVKGKWVKDDDGKFIKSGFQDGKATYVEDKGTPTKGKSASAQLMAAMTKSAAPSGHEFIEALIKSGAGIDDAAKRAQNATIKGRLQAMKENAQRDLMGLFAKRDKDGNFEVQRDPATGMLTHVQTDLYKQVLKVLDGLQGLWKVSLPGLKVAAKAFVDGVNKVIAIATGTVEFVRDHPALAGALKTMALFSVKALPLLIAFGVAAKVLGKFGGMVSGLVGSGKVLAKASLGLSKGIGRAGLGISRGIKHTASGAISRRNGGSFTGGYQASRSRTNAARENGWGWTNQLRDSRDNARRRWSDSRSATLRGYGRATAQYASGGLIDFDERDRRARARQDFQRRNQALRQFRNVTPQTAANGPELVRNERDLRENRRQYRENRRTPRQRARASRQETRAGISQARDRGDLSDDESALLNRQLRNQRREEGRDRRRTARRTASDHLPAVPQSQDERIRINVSEAETAIKQLQEKIKALNLDLRRVNDVRLSHVQGEFDGQPQSISHVAVRAQDAIDHIRTLGITPLNNADVNALRGRLAGLDGGASLEASAAKAESAIKAIKNQALDPLNTTTLGHAQSELSGETTSVASSASAAERNVRGAGSALTDLNQGASTAQVRGQLDGAEGSVRTAAQGARESVSRLASAISNVADISLETIKARFNGPGSLRSSVDDVKDATGLPTSKTGLNSALSKINNVEFKTVQGKLDDLKKKVEAVTEATGALALALKSVDEATGGGDSKGGNGGGSGKGKGGGKKTRSAPGPMVRGFVDTGVHASFGGGAIGASAGGGPAASAGPSVAAPAGRAGFSLMAAPSMARASAASGAGAHSGGSGRLGSIFSQFDELRRMLDLSSLARTATAALGVDGATTKLGQTGATIREFVGSKVTWAGSRFQGLPDNLVQWVTKKLPPALIEQAEGAPWTQLAGLATGLVSPVVGDAFMSQVYHGDGNIVGRAKRMAGDVFSLDTVGQVFDNLLNLIKDLWTGVKELLGLAGRFITDPGSVVSDLKDWASEQFSGFVGMFSDAWRAIDAIASSPSGYAKEVLDDLLQGLKDALPNLTGLFDFSKGYASGGVVPGFAPGRDSVRAMLSPGEAVLRPEITRMLGTDQIDGMNAAARAGNFQGLAELIERMWRTLIQPSFVSMSQEVKTDLSPTTETFKATSVDTWTTVGTTVRAAWENDALPSMSAWSSRVRGDLTASEREFLTAHQGVWMAAAQQVDQSKAASLSSFGSLASGLGGLKDTFGSAGSEITSSWHSAMSYVDSSTRSVLTGPYNAGVVAMTSAMASLAGAPAPLKPLRFARGGVVPGYSPGNDTVPAVLSPGEGILRPEVVRALGPDVIHAWNRAARLGGNTFANGGIVQPIGWKSPTGSTWVGAHKNDAFSGYADALEHGWSAVVEVMTRTVKDTFASAGVVSSGTVEHFKGSVLSWGKYLDDHVGGASAVVKQAQKELGYTETGPNMVKYNGFNGEEWCADFLSWVVDKASANASYWSSPQGTPGNRWPSVSTWNTEAAGSQISASQARAGDVVSFRNGGHIGLVESVANGVLHTIEGNTGPSVRRLTRALSDPDHVFRPKGGQVEGASFSGWPGAYATGVGIPSVGGLDGGTPEQNKGVARQLLAQMGWGSQFGDLDAMWSRESGWNQYAKNPSSGAYGIPQSLPASKMASAGPDWLTNPVTQERWGLGYIKDRYGDPAAAWDFWKRNHWYAKGTRSASPGLALVGEQGPELIQMQGGERVFSARDTASMMGGRNITVNVHAAPDVPTEETILRALERAHIMHGL</sequence>
<comment type="caution">
    <text evidence="3">The sequence shown here is derived from an EMBL/GenBank/DDBJ whole genome shotgun (WGS) entry which is preliminary data.</text>
</comment>
<feature type="compositionally biased region" description="Basic and acidic residues" evidence="1">
    <location>
        <begin position="802"/>
        <end position="820"/>
    </location>
</feature>
<organism evidence="3 4">
    <name type="scientific">Streptomyces crystallinus</name>
    <dbReference type="NCBI Taxonomy" id="68191"/>
    <lineage>
        <taxon>Bacteria</taxon>
        <taxon>Bacillati</taxon>
        <taxon>Actinomycetota</taxon>
        <taxon>Actinomycetes</taxon>
        <taxon>Kitasatosporales</taxon>
        <taxon>Streptomycetaceae</taxon>
        <taxon>Streptomyces</taxon>
    </lineage>
</organism>
<feature type="region of interest" description="Disordered" evidence="1">
    <location>
        <begin position="788"/>
        <end position="891"/>
    </location>
</feature>
<dbReference type="InterPro" id="IPR023346">
    <property type="entry name" value="Lysozyme-like_dom_sf"/>
</dbReference>
<feature type="compositionally biased region" description="Gly residues" evidence="1">
    <location>
        <begin position="1170"/>
        <end position="1187"/>
    </location>
</feature>
<evidence type="ECO:0000313" key="4">
    <source>
        <dbReference type="Proteomes" id="UP001500668"/>
    </source>
</evidence>
<evidence type="ECO:0000256" key="1">
    <source>
        <dbReference type="SAM" id="MobiDB-lite"/>
    </source>
</evidence>
<dbReference type="Pfam" id="PF05257">
    <property type="entry name" value="CHAP"/>
    <property type="match status" value="1"/>
</dbReference>
<reference evidence="3 4" key="1">
    <citation type="journal article" date="2019" name="Int. J. Syst. Evol. Microbiol.">
        <title>The Global Catalogue of Microorganisms (GCM) 10K type strain sequencing project: providing services to taxonomists for standard genome sequencing and annotation.</title>
        <authorList>
            <consortium name="The Broad Institute Genomics Platform"/>
            <consortium name="The Broad Institute Genome Sequencing Center for Infectious Disease"/>
            <person name="Wu L."/>
            <person name="Ma J."/>
        </authorList>
    </citation>
    <scope>NUCLEOTIDE SEQUENCE [LARGE SCALE GENOMIC DNA]</scope>
    <source>
        <strain evidence="3 4">JCM 5067</strain>
    </source>
</reference>
<dbReference type="InterPro" id="IPR007921">
    <property type="entry name" value="CHAP_dom"/>
</dbReference>
<proteinExistence type="predicted"/>
<name>A0ABN1F0P9_9ACTN</name>